<dbReference type="Proteomes" id="UP000784435">
    <property type="component" value="Unassembled WGS sequence"/>
</dbReference>
<gene>
    <name evidence="2" type="ORF">K8V08_13195</name>
</gene>
<feature type="non-terminal residue" evidence="2">
    <location>
        <position position="96"/>
    </location>
</feature>
<accession>A0A921SPY0</accession>
<dbReference type="EMBL" id="DYUK01000303">
    <property type="protein sequence ID" value="HJG81357.1"/>
    <property type="molecule type" value="Genomic_DNA"/>
</dbReference>
<sequence length="96" mass="9953">MSDSTEGRRPIDPATHSSTPAASVVEVHPRFLDESGLSLSAAAGSDLLLTVVTARAESLLASGLARLTRRSAPPRTVPLTDAPVARIAAARARDPK</sequence>
<organism evidence="2 3">
    <name type="scientific">Brevibacterium senegalense</name>
    <dbReference type="NCBI Taxonomy" id="1033736"/>
    <lineage>
        <taxon>Bacteria</taxon>
        <taxon>Bacillati</taxon>
        <taxon>Actinomycetota</taxon>
        <taxon>Actinomycetes</taxon>
        <taxon>Micrococcales</taxon>
        <taxon>Brevibacteriaceae</taxon>
        <taxon>Brevibacterium</taxon>
    </lineage>
</organism>
<evidence type="ECO:0000313" key="3">
    <source>
        <dbReference type="Proteomes" id="UP000784435"/>
    </source>
</evidence>
<feature type="region of interest" description="Disordered" evidence="1">
    <location>
        <begin position="1"/>
        <end position="23"/>
    </location>
</feature>
<feature type="compositionally biased region" description="Basic and acidic residues" evidence="1">
    <location>
        <begin position="1"/>
        <end position="11"/>
    </location>
</feature>
<evidence type="ECO:0000313" key="2">
    <source>
        <dbReference type="EMBL" id="HJG81357.1"/>
    </source>
</evidence>
<name>A0A921SPY0_9MICO</name>
<proteinExistence type="predicted"/>
<reference evidence="2" key="1">
    <citation type="journal article" date="2021" name="PeerJ">
        <title>Extensive microbial diversity within the chicken gut microbiome revealed by metagenomics and culture.</title>
        <authorList>
            <person name="Gilroy R."/>
            <person name="Ravi A."/>
            <person name="Getino M."/>
            <person name="Pursley I."/>
            <person name="Horton D.L."/>
            <person name="Alikhan N.F."/>
            <person name="Baker D."/>
            <person name="Gharbi K."/>
            <person name="Hall N."/>
            <person name="Watson M."/>
            <person name="Adriaenssens E.M."/>
            <person name="Foster-Nyarko E."/>
            <person name="Jarju S."/>
            <person name="Secka A."/>
            <person name="Antonio M."/>
            <person name="Oren A."/>
            <person name="Chaudhuri R.R."/>
            <person name="La Ragione R."/>
            <person name="Hildebrand F."/>
            <person name="Pallen M.J."/>
        </authorList>
    </citation>
    <scope>NUCLEOTIDE SEQUENCE</scope>
    <source>
        <strain evidence="2">ChiGjej5B5-7349</strain>
    </source>
</reference>
<dbReference type="AlphaFoldDB" id="A0A921SPY0"/>
<reference evidence="2" key="2">
    <citation type="submission" date="2021-09" db="EMBL/GenBank/DDBJ databases">
        <authorList>
            <person name="Gilroy R."/>
        </authorList>
    </citation>
    <scope>NUCLEOTIDE SEQUENCE</scope>
    <source>
        <strain evidence="2">ChiGjej5B5-7349</strain>
    </source>
</reference>
<comment type="caution">
    <text evidence="2">The sequence shown here is derived from an EMBL/GenBank/DDBJ whole genome shotgun (WGS) entry which is preliminary data.</text>
</comment>
<protein>
    <submittedName>
        <fullName evidence="2">Uncharacterized protein</fullName>
    </submittedName>
</protein>
<evidence type="ECO:0000256" key="1">
    <source>
        <dbReference type="SAM" id="MobiDB-lite"/>
    </source>
</evidence>